<evidence type="ECO:0000256" key="1">
    <source>
        <dbReference type="SAM" id="SignalP"/>
    </source>
</evidence>
<dbReference type="InterPro" id="IPR025631">
    <property type="entry name" value="Porin_10"/>
</dbReference>
<keyword evidence="3" id="KW-1185">Reference proteome</keyword>
<reference evidence="2 3" key="1">
    <citation type="submission" date="2018-10" db="EMBL/GenBank/DDBJ databases">
        <authorList>
            <person name="Chen X."/>
        </authorList>
    </citation>
    <scope>NUCLEOTIDE SEQUENCE [LARGE SCALE GENOMIC DNA]</scope>
    <source>
        <strain evidence="2 3">YIM 102668</strain>
    </source>
</reference>
<dbReference type="RefSeq" id="WP_121934750.1">
    <property type="nucleotide sequence ID" value="NZ_RDOJ01000010.1"/>
</dbReference>
<feature type="signal peptide" evidence="1">
    <location>
        <begin position="1"/>
        <end position="18"/>
    </location>
</feature>
<dbReference type="Pfam" id="PF14121">
    <property type="entry name" value="Porin_10"/>
    <property type="match status" value="1"/>
</dbReference>
<protein>
    <recommendedName>
        <fullName evidence="4">Porin</fullName>
    </recommendedName>
</protein>
<evidence type="ECO:0008006" key="4">
    <source>
        <dbReference type="Google" id="ProtNLM"/>
    </source>
</evidence>
<dbReference type="AlphaFoldDB" id="A0A3L9M833"/>
<dbReference type="SUPFAM" id="SSF56935">
    <property type="entry name" value="Porins"/>
    <property type="match status" value="1"/>
</dbReference>
<gene>
    <name evidence="2" type="ORF">EAH69_08390</name>
</gene>
<accession>A0A3L9M833</accession>
<feature type="chain" id="PRO_5018089354" description="Porin" evidence="1">
    <location>
        <begin position="19"/>
        <end position="651"/>
    </location>
</feature>
<name>A0A3L9M833_9FLAO</name>
<evidence type="ECO:0000313" key="2">
    <source>
        <dbReference type="EMBL" id="RLZ09230.1"/>
    </source>
</evidence>
<dbReference type="EMBL" id="RDOJ01000010">
    <property type="protein sequence ID" value="RLZ09230.1"/>
    <property type="molecule type" value="Genomic_DNA"/>
</dbReference>
<keyword evidence="1" id="KW-0732">Signal</keyword>
<sequence length="651" mass="75688">MKKYFFITLFGISFYSFAQVNDSLVESRIVKPLKGNSTNDSIQIFKTKIDDYKFWTENSKQSIVDTTLSIKNYYNQNFIKQDLFGKMIFPNSGSVVMDLEVQDKPFVISMLPFGKKYNYYGVNDVRYFDVKTPYTEFIYEAGVKEGNFLSTTFSHNLNSRFNYTFHYRGLNSEGRFRREGNKNNSLVFSSNYKSKNERLTIQGHFASQKLDTQENGGVEDINDFIYQDDRRLTNVRNIKMNLQNSRSEFDSRRVHMTGVYGILKRINASDSSVYHPIQLKNTLSYEKQKMRFEQGIAEFYTSPVIGNDTRDKKYATNFSNTTTAGFQWTNRLKAEAGIKFQNVKVGVDDVLVNTNPEIEFNPIRKDWSESLFGAVAKIDFDWNEKLRLRANGELLQGSNYDGLYNVDAALDIQPIEGYTLTAGILAQSNIPSLNLMYNQSYFADFNYFNQFNKENTQKIYGVLNLEKLNTTVEAAAYNIDNYVYTNAEYLPTQLNDNINYFKLKLTNHFTFAKNFNLVSTVQYQNVTKNEEFMPLPDLILRETFYWQGKVFDGKGELQAGLSGYYFTGYNAFQYFPVTNELMMQNGDQIQEIGDFPIIDAFINFKVQNMRFYIRGEHLNSMFSKEPQYFSAPGVPYRAFKFQLGLKWNIFT</sequence>
<comment type="caution">
    <text evidence="2">The sequence shown here is derived from an EMBL/GenBank/DDBJ whole genome shotgun (WGS) entry which is preliminary data.</text>
</comment>
<dbReference type="OrthoDB" id="9812454at2"/>
<dbReference type="Proteomes" id="UP000275348">
    <property type="component" value="Unassembled WGS sequence"/>
</dbReference>
<evidence type="ECO:0000313" key="3">
    <source>
        <dbReference type="Proteomes" id="UP000275348"/>
    </source>
</evidence>
<organism evidence="2 3">
    <name type="scientific">Faecalibacter macacae</name>
    <dbReference type="NCBI Taxonomy" id="1859289"/>
    <lineage>
        <taxon>Bacteria</taxon>
        <taxon>Pseudomonadati</taxon>
        <taxon>Bacteroidota</taxon>
        <taxon>Flavobacteriia</taxon>
        <taxon>Flavobacteriales</taxon>
        <taxon>Weeksellaceae</taxon>
        <taxon>Faecalibacter</taxon>
    </lineage>
</organism>
<proteinExistence type="predicted"/>